<organism evidence="8">
    <name type="scientific">Salvia splendens</name>
    <name type="common">Scarlet sage</name>
    <dbReference type="NCBI Taxonomy" id="180675"/>
    <lineage>
        <taxon>Eukaryota</taxon>
        <taxon>Viridiplantae</taxon>
        <taxon>Streptophyta</taxon>
        <taxon>Embryophyta</taxon>
        <taxon>Tracheophyta</taxon>
        <taxon>Spermatophyta</taxon>
        <taxon>Magnoliopsida</taxon>
        <taxon>eudicotyledons</taxon>
        <taxon>Gunneridae</taxon>
        <taxon>Pentapetalae</taxon>
        <taxon>asterids</taxon>
        <taxon>lamiids</taxon>
        <taxon>Lamiales</taxon>
        <taxon>Lamiaceae</taxon>
        <taxon>Nepetoideae</taxon>
        <taxon>Mentheae</taxon>
        <taxon>Salviinae</taxon>
        <taxon>Salvia</taxon>
        <taxon>Salvia subgen. Calosphace</taxon>
        <taxon>core Calosphace</taxon>
    </lineage>
</organism>
<evidence type="ECO:0000313" key="9">
    <source>
        <dbReference type="Proteomes" id="UP000298416"/>
    </source>
</evidence>
<dbReference type="PANTHER" id="PTHR33057:SF117">
    <property type="entry name" value="TRANSCRIPTION REPRESSOR OFP14"/>
    <property type="match status" value="1"/>
</dbReference>
<keyword evidence="2 6" id="KW-0678">Repressor</keyword>
<dbReference type="GO" id="GO:0005634">
    <property type="term" value="C:nucleus"/>
    <property type="evidence" value="ECO:0007669"/>
    <property type="project" value="UniProtKB-SubCell"/>
</dbReference>
<reference evidence="8" key="1">
    <citation type="submission" date="2018-01" db="EMBL/GenBank/DDBJ databases">
        <authorList>
            <person name="Mao J.F."/>
        </authorList>
    </citation>
    <scope>NUCLEOTIDE SEQUENCE</scope>
    <source>
        <strain evidence="8">Huo1</strain>
        <tissue evidence="8">Leaf</tissue>
    </source>
</reference>
<evidence type="ECO:0000313" key="8">
    <source>
        <dbReference type="EMBL" id="KAG6422297.1"/>
    </source>
</evidence>
<dbReference type="Pfam" id="PF04844">
    <property type="entry name" value="Ovate"/>
    <property type="match status" value="1"/>
</dbReference>
<dbReference type="InterPro" id="IPR038933">
    <property type="entry name" value="Ovate"/>
</dbReference>
<evidence type="ECO:0000256" key="6">
    <source>
        <dbReference type="RuleBase" id="RU367028"/>
    </source>
</evidence>
<evidence type="ECO:0000256" key="4">
    <source>
        <dbReference type="ARBA" id="ARBA00023163"/>
    </source>
</evidence>
<evidence type="ECO:0000256" key="2">
    <source>
        <dbReference type="ARBA" id="ARBA00022491"/>
    </source>
</evidence>
<comment type="function">
    <text evidence="6">Transcriptional repressor that regulates multiple aspects of plant growth and development.</text>
</comment>
<dbReference type="InterPro" id="IPR006458">
    <property type="entry name" value="Ovate_C"/>
</dbReference>
<sequence length="181" mass="20719">MRKPFPKTLQNYLSKLTSPIKPKITSVKEKEDDGDEILFENFISLYREEYEEGSSLPLLQNNLSGSGQICDQSGSQIKTDDMVSASPTSTSEGGDLAPEDLIMLLIDSPDPYDVLRQSILEMVEARIELNRSVDWKFLEELMFCYFDMNDKESHRRILQAFVDVIVFLKQNSAILRLVCLR</sequence>
<protein>
    <recommendedName>
        <fullName evidence="6">Transcription repressor</fullName>
    </recommendedName>
    <alternativeName>
        <fullName evidence="6">Ovate family protein</fullName>
    </alternativeName>
</protein>
<keyword evidence="4 6" id="KW-0804">Transcription</keyword>
<keyword evidence="3 6" id="KW-0805">Transcription regulation</keyword>
<accession>A0A8X8ZXM3</accession>
<keyword evidence="9" id="KW-1185">Reference proteome</keyword>
<dbReference type="PANTHER" id="PTHR33057">
    <property type="entry name" value="TRANSCRIPTION REPRESSOR OFP7-RELATED"/>
    <property type="match status" value="1"/>
</dbReference>
<gene>
    <name evidence="8" type="ORF">SASPL_118863</name>
</gene>
<dbReference type="OrthoDB" id="689980at2759"/>
<name>A0A8X8ZXM3_SALSN</name>
<feature type="domain" description="OVATE" evidence="7">
    <location>
        <begin position="104"/>
        <end position="167"/>
    </location>
</feature>
<comment type="subcellular location">
    <subcellularLocation>
        <location evidence="1 6">Nucleus</location>
    </subcellularLocation>
</comment>
<evidence type="ECO:0000256" key="5">
    <source>
        <dbReference type="ARBA" id="ARBA00023242"/>
    </source>
</evidence>
<dbReference type="AlphaFoldDB" id="A0A8X8ZXM3"/>
<evidence type="ECO:0000259" key="7">
    <source>
        <dbReference type="PROSITE" id="PS51754"/>
    </source>
</evidence>
<proteinExistence type="predicted"/>
<dbReference type="EMBL" id="PNBA02000006">
    <property type="protein sequence ID" value="KAG6422297.1"/>
    <property type="molecule type" value="Genomic_DNA"/>
</dbReference>
<comment type="caution">
    <text evidence="8">The sequence shown here is derived from an EMBL/GenBank/DDBJ whole genome shotgun (WGS) entry which is preliminary data.</text>
</comment>
<evidence type="ECO:0000256" key="3">
    <source>
        <dbReference type="ARBA" id="ARBA00023015"/>
    </source>
</evidence>
<dbReference type="GO" id="GO:0045892">
    <property type="term" value="P:negative regulation of DNA-templated transcription"/>
    <property type="evidence" value="ECO:0007669"/>
    <property type="project" value="UniProtKB-UniRule"/>
</dbReference>
<dbReference type="Proteomes" id="UP000298416">
    <property type="component" value="Unassembled WGS sequence"/>
</dbReference>
<dbReference type="PROSITE" id="PS51754">
    <property type="entry name" value="OVATE"/>
    <property type="match status" value="1"/>
</dbReference>
<dbReference type="NCBIfam" id="TIGR01568">
    <property type="entry name" value="A_thal_3678"/>
    <property type="match status" value="1"/>
</dbReference>
<keyword evidence="5 6" id="KW-0539">Nucleus</keyword>
<evidence type="ECO:0000256" key="1">
    <source>
        <dbReference type="ARBA" id="ARBA00004123"/>
    </source>
</evidence>
<reference evidence="8" key="2">
    <citation type="submission" date="2020-08" db="EMBL/GenBank/DDBJ databases">
        <title>Plant Genome Project.</title>
        <authorList>
            <person name="Zhang R.-G."/>
        </authorList>
    </citation>
    <scope>NUCLEOTIDE SEQUENCE</scope>
    <source>
        <strain evidence="8">Huo1</strain>
        <tissue evidence="8">Leaf</tissue>
    </source>
</reference>